<feature type="disulfide bond" evidence="6">
    <location>
        <begin position="61"/>
        <end position="121"/>
    </location>
</feature>
<dbReference type="WBParaSite" id="MBELARI_LOCUS20939">
    <property type="protein sequence ID" value="MBELARI_LOCUS20939"/>
    <property type="gene ID" value="MBELARI_LOCUS20939"/>
</dbReference>
<keyword evidence="5" id="KW-0479">Metal-binding</keyword>
<dbReference type="InterPro" id="IPR016090">
    <property type="entry name" value="PLA2-like_dom"/>
</dbReference>
<dbReference type="Proteomes" id="UP000887575">
    <property type="component" value="Unassembled WGS sequence"/>
</dbReference>
<dbReference type="GO" id="GO:0004623">
    <property type="term" value="F:phospholipase A2 activity"/>
    <property type="evidence" value="ECO:0007669"/>
    <property type="project" value="UniProtKB-EC"/>
</dbReference>
<dbReference type="Pfam" id="PF00068">
    <property type="entry name" value="Phospholip_A2_1"/>
    <property type="match status" value="1"/>
</dbReference>
<dbReference type="GO" id="GO:0050482">
    <property type="term" value="P:arachidonate secretion"/>
    <property type="evidence" value="ECO:0007669"/>
    <property type="project" value="InterPro"/>
</dbReference>
<evidence type="ECO:0000256" key="4">
    <source>
        <dbReference type="PIRSR" id="PIRSR601211-1"/>
    </source>
</evidence>
<keyword evidence="10" id="KW-1185">Reference proteome</keyword>
<dbReference type="InterPro" id="IPR033112">
    <property type="entry name" value="PLA2_Asp_AS"/>
</dbReference>
<organism evidence="10 11">
    <name type="scientific">Mesorhabditis belari</name>
    <dbReference type="NCBI Taxonomy" id="2138241"/>
    <lineage>
        <taxon>Eukaryota</taxon>
        <taxon>Metazoa</taxon>
        <taxon>Ecdysozoa</taxon>
        <taxon>Nematoda</taxon>
        <taxon>Chromadorea</taxon>
        <taxon>Rhabditida</taxon>
        <taxon>Rhabditina</taxon>
        <taxon>Rhabditomorpha</taxon>
        <taxon>Rhabditoidea</taxon>
        <taxon>Rhabditidae</taxon>
        <taxon>Mesorhabditinae</taxon>
        <taxon>Mesorhabditis</taxon>
    </lineage>
</organism>
<dbReference type="EC" id="3.1.1.4" evidence="8"/>
<keyword evidence="8" id="KW-0378">Hydrolase</keyword>
<evidence type="ECO:0000256" key="5">
    <source>
        <dbReference type="PIRSR" id="PIRSR601211-2"/>
    </source>
</evidence>
<feature type="binding site" evidence="5">
    <location>
        <position position="66"/>
    </location>
    <ligand>
        <name>Ca(2+)</name>
        <dbReference type="ChEBI" id="CHEBI:29108"/>
    </ligand>
</feature>
<evidence type="ECO:0000256" key="8">
    <source>
        <dbReference type="RuleBase" id="RU361236"/>
    </source>
</evidence>
<comment type="cofactor">
    <cofactor evidence="5">
        <name>Ca(2+)</name>
        <dbReference type="ChEBI" id="CHEBI:29108"/>
    </cofactor>
    <text evidence="5">Binds 1 Ca(2+) ion per subunit.</text>
</comment>
<keyword evidence="5 8" id="KW-0106">Calcium</keyword>
<evidence type="ECO:0000313" key="10">
    <source>
        <dbReference type="Proteomes" id="UP000887575"/>
    </source>
</evidence>
<keyword evidence="8" id="KW-0443">Lipid metabolism</keyword>
<evidence type="ECO:0000256" key="3">
    <source>
        <dbReference type="ARBA" id="ARBA00023157"/>
    </source>
</evidence>
<feature type="disulfide bond" evidence="6">
    <location>
        <begin position="68"/>
        <end position="114"/>
    </location>
</feature>
<evidence type="ECO:0000313" key="11">
    <source>
        <dbReference type="WBParaSite" id="MBELARI_LOCUS20939"/>
    </source>
</evidence>
<comment type="subcellular location">
    <subcellularLocation>
        <location evidence="1 8">Secreted</location>
    </subcellularLocation>
</comment>
<dbReference type="InterPro" id="IPR033113">
    <property type="entry name" value="PLA2_histidine"/>
</dbReference>
<feature type="chain" id="PRO_5041771087" description="Phospholipase A2" evidence="8">
    <location>
        <begin position="20"/>
        <end position="153"/>
    </location>
</feature>
<dbReference type="GO" id="GO:0005509">
    <property type="term" value="F:calcium ion binding"/>
    <property type="evidence" value="ECO:0007669"/>
    <property type="project" value="InterPro"/>
</dbReference>
<keyword evidence="8" id="KW-0732">Signal</keyword>
<feature type="binding site" evidence="5">
    <location>
        <position position="49"/>
    </location>
    <ligand>
        <name>Ca(2+)</name>
        <dbReference type="ChEBI" id="CHEBI:29108"/>
    </ligand>
</feature>
<sequence>MKPIFIASLLLTLFPVSFGALWNLEKICECELGYNALAYNNYGCWCGLGGSQKPIDGVDRCCMMHDKCYDRAVDKKLCITTSFEYIDDFRWQCTNNTAACEASTNACAAALCACDKAVVDCWKQYEKPRSKPKCNGIRRLLQLVDSALEHFEH</sequence>
<dbReference type="InterPro" id="IPR036444">
    <property type="entry name" value="PLipase_A2_dom_sf"/>
</dbReference>
<dbReference type="SUPFAM" id="SSF48619">
    <property type="entry name" value="Phospholipase A2, PLA2"/>
    <property type="match status" value="1"/>
</dbReference>
<dbReference type="InterPro" id="IPR001211">
    <property type="entry name" value="PLA2"/>
</dbReference>
<keyword evidence="3 6" id="KW-1015">Disulfide bond</keyword>
<dbReference type="GO" id="GO:0006644">
    <property type="term" value="P:phospholipid metabolic process"/>
    <property type="evidence" value="ECO:0007669"/>
    <property type="project" value="InterPro"/>
</dbReference>
<comment type="similarity">
    <text evidence="7">Belongs to the phospholipase A2 family.</text>
</comment>
<dbReference type="CDD" id="cd00125">
    <property type="entry name" value="PLA2c"/>
    <property type="match status" value="1"/>
</dbReference>
<feature type="disulfide bond" evidence="6">
    <location>
        <begin position="78"/>
        <end position="107"/>
    </location>
</feature>
<feature type="disulfide bond" evidence="6">
    <location>
        <begin position="100"/>
        <end position="112"/>
    </location>
</feature>
<dbReference type="GO" id="GO:0016042">
    <property type="term" value="P:lipid catabolic process"/>
    <property type="evidence" value="ECO:0007669"/>
    <property type="project" value="InterPro"/>
</dbReference>
<protein>
    <recommendedName>
        <fullName evidence="8">Phospholipase A2</fullName>
        <ecNumber evidence="8">3.1.1.4</ecNumber>
    </recommendedName>
</protein>
<feature type="binding site" evidence="5">
    <location>
        <position position="47"/>
    </location>
    <ligand>
        <name>Ca(2+)</name>
        <dbReference type="ChEBI" id="CHEBI:29108"/>
    </ligand>
</feature>
<keyword evidence="2 8" id="KW-0964">Secreted</keyword>
<dbReference type="PRINTS" id="PR00389">
    <property type="entry name" value="PHPHLIPASEA2"/>
</dbReference>
<feature type="domain" description="Phospholipase A2-like central" evidence="9">
    <location>
        <begin position="20"/>
        <end position="135"/>
    </location>
</feature>
<dbReference type="AlphaFoldDB" id="A0AAF3F5K8"/>
<dbReference type="PANTHER" id="PTHR11716">
    <property type="entry name" value="PHOSPHOLIPASE A2 FAMILY MEMBER"/>
    <property type="match status" value="1"/>
</dbReference>
<accession>A0AAF3F5K8</accession>
<feature type="active site" evidence="4">
    <location>
        <position position="115"/>
    </location>
</feature>
<evidence type="ECO:0000256" key="7">
    <source>
        <dbReference type="RuleBase" id="RU003654"/>
    </source>
</evidence>
<dbReference type="SMART" id="SM00085">
    <property type="entry name" value="PA2c"/>
    <property type="match status" value="1"/>
</dbReference>
<dbReference type="PROSITE" id="PS00119">
    <property type="entry name" value="PA2_ASP"/>
    <property type="match status" value="1"/>
</dbReference>
<proteinExistence type="inferred from homology"/>
<dbReference type="PROSITE" id="PS00118">
    <property type="entry name" value="PA2_HIS"/>
    <property type="match status" value="1"/>
</dbReference>
<feature type="disulfide bond" evidence="6">
    <location>
        <begin position="46"/>
        <end position="62"/>
    </location>
</feature>
<dbReference type="GO" id="GO:0005576">
    <property type="term" value="C:extracellular region"/>
    <property type="evidence" value="ECO:0007669"/>
    <property type="project" value="UniProtKB-SubCell"/>
</dbReference>
<evidence type="ECO:0000259" key="9">
    <source>
        <dbReference type="SMART" id="SM00085"/>
    </source>
</evidence>
<dbReference type="PANTHER" id="PTHR11716:SF107">
    <property type="entry name" value="PHOSPHOLIPASE A2"/>
    <property type="match status" value="1"/>
</dbReference>
<reference evidence="11" key="1">
    <citation type="submission" date="2024-02" db="UniProtKB">
        <authorList>
            <consortium name="WormBaseParasite"/>
        </authorList>
    </citation>
    <scope>IDENTIFICATION</scope>
</reference>
<evidence type="ECO:0000256" key="6">
    <source>
        <dbReference type="PIRSR" id="PIRSR601211-3"/>
    </source>
</evidence>
<feature type="active site" evidence="4">
    <location>
        <position position="65"/>
    </location>
</feature>
<evidence type="ECO:0000256" key="2">
    <source>
        <dbReference type="ARBA" id="ARBA00022525"/>
    </source>
</evidence>
<name>A0AAF3F5K8_9BILA</name>
<feature type="signal peptide" evidence="8">
    <location>
        <begin position="1"/>
        <end position="19"/>
    </location>
</feature>
<evidence type="ECO:0000256" key="1">
    <source>
        <dbReference type="ARBA" id="ARBA00004613"/>
    </source>
</evidence>
<comment type="catalytic activity">
    <reaction evidence="8">
        <text>a 1,2-diacyl-sn-glycero-3-phosphocholine + H2O = a 1-acyl-sn-glycero-3-phosphocholine + a fatty acid + H(+)</text>
        <dbReference type="Rhea" id="RHEA:15801"/>
        <dbReference type="ChEBI" id="CHEBI:15377"/>
        <dbReference type="ChEBI" id="CHEBI:15378"/>
        <dbReference type="ChEBI" id="CHEBI:28868"/>
        <dbReference type="ChEBI" id="CHEBI:57643"/>
        <dbReference type="ChEBI" id="CHEBI:58168"/>
        <dbReference type="EC" id="3.1.1.4"/>
    </reaction>
</comment>
<dbReference type="Gene3D" id="1.20.90.10">
    <property type="entry name" value="Phospholipase A2 domain"/>
    <property type="match status" value="1"/>
</dbReference>